<organism evidence="4 5">
    <name type="scientific">Ascidiaceihabitans donghaensis</name>
    <dbReference type="NCBI Taxonomy" id="1510460"/>
    <lineage>
        <taxon>Bacteria</taxon>
        <taxon>Pseudomonadati</taxon>
        <taxon>Pseudomonadota</taxon>
        <taxon>Alphaproteobacteria</taxon>
        <taxon>Rhodobacterales</taxon>
        <taxon>Paracoccaceae</taxon>
        <taxon>Ascidiaceihabitans</taxon>
    </lineage>
</organism>
<dbReference type="InterPro" id="IPR012336">
    <property type="entry name" value="Thioredoxin-like_fold"/>
</dbReference>
<dbReference type="AlphaFoldDB" id="A0A2R8BIT7"/>
<comment type="function">
    <text evidence="1">May be required for disulfide bond formation in some proteins.</text>
</comment>
<evidence type="ECO:0000313" key="4">
    <source>
        <dbReference type="EMBL" id="SPH22993.1"/>
    </source>
</evidence>
<dbReference type="SUPFAM" id="SSF52833">
    <property type="entry name" value="Thioredoxin-like"/>
    <property type="match status" value="1"/>
</dbReference>
<dbReference type="PANTHER" id="PTHR13887">
    <property type="entry name" value="GLUTATHIONE S-TRANSFERASE KAPPA"/>
    <property type="match status" value="1"/>
</dbReference>
<proteinExistence type="inferred from homology"/>
<evidence type="ECO:0000259" key="3">
    <source>
        <dbReference type="PROSITE" id="PS51352"/>
    </source>
</evidence>
<dbReference type="InterPro" id="IPR036249">
    <property type="entry name" value="Thioredoxin-like_sf"/>
</dbReference>
<keyword evidence="5" id="KW-1185">Reference proteome</keyword>
<dbReference type="Gene3D" id="3.40.30.10">
    <property type="entry name" value="Glutaredoxin"/>
    <property type="match status" value="1"/>
</dbReference>
<protein>
    <submittedName>
        <fullName evidence="4">Disulfide bond formation protein D</fullName>
    </submittedName>
</protein>
<dbReference type="PROSITE" id="PS51352">
    <property type="entry name" value="THIOREDOXIN_2"/>
    <property type="match status" value="1"/>
</dbReference>
<dbReference type="RefSeq" id="WP_108829878.1">
    <property type="nucleotide sequence ID" value="NZ_OMOR01000001.1"/>
</dbReference>
<dbReference type="OrthoDB" id="8478320at2"/>
<dbReference type="EMBL" id="OMOR01000001">
    <property type="protein sequence ID" value="SPH22993.1"/>
    <property type="molecule type" value="Genomic_DNA"/>
</dbReference>
<reference evidence="4 5" key="1">
    <citation type="submission" date="2018-03" db="EMBL/GenBank/DDBJ databases">
        <authorList>
            <person name="Keele B.F."/>
        </authorList>
    </citation>
    <scope>NUCLEOTIDE SEQUENCE [LARGE SCALE GENOMIC DNA]</scope>
    <source>
        <strain evidence="4 5">CECT 8599</strain>
    </source>
</reference>
<sequence>MKRIIPLVVAALVGVGAYFVFVAPSGQDTPVAASTVVEPVATAADNADENADLDTSVIPDMSLGNADAPVTVIEYASYTCPHCANFHSGVFKDLKRDYIDTGKINFVYREVYFDRYGLWASMIARCAGPDKFFGLTDLIYSGQSTWSRAGEPSAIIGELRKIGRLAGLSDETLQACLEDDTKARTLVAWYQENAEEDGVRSTPSFVINGTTYNNMSFEEMSKLIDEAAE</sequence>
<dbReference type="PANTHER" id="PTHR13887:SF56">
    <property type="entry name" value="THIOREDOXIN-LIKE REDUCTASE RV2466C"/>
    <property type="match status" value="1"/>
</dbReference>
<dbReference type="Proteomes" id="UP000244880">
    <property type="component" value="Unassembled WGS sequence"/>
</dbReference>
<dbReference type="InterPro" id="IPR013766">
    <property type="entry name" value="Thioredoxin_domain"/>
</dbReference>
<evidence type="ECO:0000256" key="1">
    <source>
        <dbReference type="ARBA" id="ARBA00003565"/>
    </source>
</evidence>
<feature type="domain" description="Thioredoxin" evidence="3">
    <location>
        <begin position="38"/>
        <end position="229"/>
    </location>
</feature>
<comment type="similarity">
    <text evidence="2">Belongs to the thioredoxin family. DsbA subfamily.</text>
</comment>
<evidence type="ECO:0000256" key="2">
    <source>
        <dbReference type="ARBA" id="ARBA00005791"/>
    </source>
</evidence>
<accession>A0A2R8BIT7</accession>
<evidence type="ECO:0000313" key="5">
    <source>
        <dbReference type="Proteomes" id="UP000244880"/>
    </source>
</evidence>
<dbReference type="Pfam" id="PF13462">
    <property type="entry name" value="Thioredoxin_4"/>
    <property type="match status" value="1"/>
</dbReference>
<name>A0A2R8BIT7_9RHOB</name>
<gene>
    <name evidence="4" type="primary">bdbD_2</name>
    <name evidence="4" type="ORF">ASD8599_03740</name>
</gene>